<proteinExistence type="inferred from homology"/>
<dbReference type="PROSITE" id="PS51379">
    <property type="entry name" value="4FE4S_FER_2"/>
    <property type="match status" value="1"/>
</dbReference>
<evidence type="ECO:0000256" key="2">
    <source>
        <dbReference type="ARBA" id="ARBA00022630"/>
    </source>
</evidence>
<keyword evidence="2" id="KW-0285">Flavoprotein</keyword>
<accession>A0ABY5PBN1</accession>
<dbReference type="PANTHER" id="PTHR46056">
    <property type="entry name" value="LONG-CHAIN-ALCOHOL OXIDASE"/>
    <property type="match status" value="1"/>
</dbReference>
<evidence type="ECO:0000256" key="3">
    <source>
        <dbReference type="ARBA" id="ARBA00022827"/>
    </source>
</evidence>
<keyword evidence="3" id="KW-0274">FAD</keyword>
<evidence type="ECO:0000313" key="7">
    <source>
        <dbReference type="Proteomes" id="UP001058860"/>
    </source>
</evidence>
<dbReference type="Gene3D" id="3.50.50.60">
    <property type="entry name" value="FAD/NAD(P)-binding domain"/>
    <property type="match status" value="2"/>
</dbReference>
<keyword evidence="4" id="KW-0560">Oxidoreductase</keyword>
<dbReference type="RefSeq" id="WP_353862549.1">
    <property type="nucleotide sequence ID" value="NZ_CP088295.1"/>
</dbReference>
<organism evidence="6 7">
    <name type="scientific">Svornostia abyssi</name>
    <dbReference type="NCBI Taxonomy" id="2898438"/>
    <lineage>
        <taxon>Bacteria</taxon>
        <taxon>Bacillati</taxon>
        <taxon>Actinomycetota</taxon>
        <taxon>Thermoleophilia</taxon>
        <taxon>Solirubrobacterales</taxon>
        <taxon>Baekduiaceae</taxon>
        <taxon>Svornostia</taxon>
    </lineage>
</organism>
<sequence length="498" mass="52477">MRTTGEIIRGEGLTSERIVTVDACVVGTGAGGAPVAAELAEAGLRVAMLEEGAWHDADTFTARPRDMAARLYRDGGQSATIGDPPIVLPTGRGVGGTTLINSGTCFRTPAHVLERWRTRDGLAELTEDELAPVFDDVEETIGVAEVPAELAGENAAIVRRGVEALGFSGGYLRRNARGCVGSGVCAFGCPAGAKQHTGVTFVPRAWDAGAVLFTGARVRDLVRRGDRITEVVAATTGGGTLRVRADVVVIACGAVGSPLLLRRNGLGTASGQLGRNLSIHPASAARARMDHEVRMWEGVPQSYYVDEWAADGIMLEGIAAPPDQAAISTPRTGTELRDLMLDVGRTATFGVMVTDEGRGAIHRLLGQPVLRYDLHRDDAARFQRGFVRLAEIFFAAGAREVMVPVDGVPVLRDGDVEPLRAARVRPRDLKLMAFHPLGTARAGADPARSVVDGDLRVHGLANLHVADGSVVPSSPGVNPQLTIMALATRAARRIAARG</sequence>
<name>A0ABY5PBN1_9ACTN</name>
<dbReference type="InterPro" id="IPR036188">
    <property type="entry name" value="FAD/NAD-bd_sf"/>
</dbReference>
<evidence type="ECO:0000313" key="6">
    <source>
        <dbReference type="EMBL" id="UUY02012.1"/>
    </source>
</evidence>
<reference evidence="7" key="1">
    <citation type="submission" date="2021-11" db="EMBL/GenBank/DDBJ databases">
        <title>Cultivation dependent microbiological survey of springs from the worlds oldest radium mine currently devoted to the extraction of radon-saturated water.</title>
        <authorList>
            <person name="Kapinusova G."/>
            <person name="Smrhova T."/>
            <person name="Strejcek M."/>
            <person name="Suman J."/>
            <person name="Jani K."/>
            <person name="Pajer P."/>
            <person name="Uhlik O."/>
        </authorList>
    </citation>
    <scope>NUCLEOTIDE SEQUENCE [LARGE SCALE GENOMIC DNA]</scope>
    <source>
        <strain evidence="7">J379</strain>
    </source>
</reference>
<dbReference type="InterPro" id="IPR007867">
    <property type="entry name" value="GMC_OxRtase_C"/>
</dbReference>
<dbReference type="PANTHER" id="PTHR46056:SF12">
    <property type="entry name" value="LONG-CHAIN-ALCOHOL OXIDASE"/>
    <property type="match status" value="1"/>
</dbReference>
<dbReference type="Pfam" id="PF05199">
    <property type="entry name" value="GMC_oxred_C"/>
    <property type="match status" value="1"/>
</dbReference>
<evidence type="ECO:0000256" key="1">
    <source>
        <dbReference type="ARBA" id="ARBA00010790"/>
    </source>
</evidence>
<dbReference type="PIRSF" id="PIRSF000137">
    <property type="entry name" value="Alcohol_oxidase"/>
    <property type="match status" value="1"/>
</dbReference>
<evidence type="ECO:0000259" key="5">
    <source>
        <dbReference type="PROSITE" id="PS51379"/>
    </source>
</evidence>
<gene>
    <name evidence="6" type="ORF">LRS13_14940</name>
</gene>
<dbReference type="EMBL" id="CP088295">
    <property type="protein sequence ID" value="UUY02012.1"/>
    <property type="molecule type" value="Genomic_DNA"/>
</dbReference>
<evidence type="ECO:0000256" key="4">
    <source>
        <dbReference type="ARBA" id="ARBA00023002"/>
    </source>
</evidence>
<dbReference type="InterPro" id="IPR017896">
    <property type="entry name" value="4Fe4S_Fe-S-bd"/>
</dbReference>
<comment type="similarity">
    <text evidence="1">Belongs to the GMC oxidoreductase family.</text>
</comment>
<dbReference type="InterPro" id="IPR012132">
    <property type="entry name" value="GMC_OxRdtase"/>
</dbReference>
<dbReference type="SUPFAM" id="SSF51905">
    <property type="entry name" value="FAD/NAD(P)-binding domain"/>
    <property type="match status" value="1"/>
</dbReference>
<dbReference type="Proteomes" id="UP001058860">
    <property type="component" value="Chromosome"/>
</dbReference>
<feature type="domain" description="4Fe-4S ferredoxin-type" evidence="5">
    <location>
        <begin position="170"/>
        <end position="199"/>
    </location>
</feature>
<protein>
    <submittedName>
        <fullName evidence="6">GMC family oxidoreductase</fullName>
    </submittedName>
</protein>
<dbReference type="InterPro" id="IPR000172">
    <property type="entry name" value="GMC_OxRdtase_N"/>
</dbReference>
<dbReference type="Pfam" id="PF00732">
    <property type="entry name" value="GMC_oxred_N"/>
    <property type="match status" value="1"/>
</dbReference>
<keyword evidence="7" id="KW-1185">Reference proteome</keyword>